<dbReference type="Proteomes" id="UP000188219">
    <property type="component" value="Chromosome"/>
</dbReference>
<keyword evidence="3" id="KW-1185">Reference proteome</keyword>
<organism evidence="2 3">
    <name type="scientific">Microbulbifer agarilyticus</name>
    <dbReference type="NCBI Taxonomy" id="260552"/>
    <lineage>
        <taxon>Bacteria</taxon>
        <taxon>Pseudomonadati</taxon>
        <taxon>Pseudomonadota</taxon>
        <taxon>Gammaproteobacteria</taxon>
        <taxon>Cellvibrionales</taxon>
        <taxon>Microbulbiferaceae</taxon>
        <taxon>Microbulbifer</taxon>
    </lineage>
</organism>
<dbReference type="AlphaFoldDB" id="A0A1Q2M4K6"/>
<protein>
    <submittedName>
        <fullName evidence="2">Uncharacterized protein</fullName>
    </submittedName>
</protein>
<sequence length="101" mass="11246">MRRKYTASEIYEEIGPNLVSCWITSYLMGVLFLGSLASTILGGMGYDTILLVFSGLILIQAIRGIVKLRKLRARLQADPESVRMSEVLTAPSFKGIYAFVR</sequence>
<reference evidence="2" key="1">
    <citation type="submission" date="2017-02" db="EMBL/GenBank/DDBJ databases">
        <title>Genome of Microbulbifer agarilyticus GP101.</title>
        <authorList>
            <person name="Jung J."/>
            <person name="Bae S.S."/>
            <person name="Baek K."/>
        </authorList>
    </citation>
    <scope>NUCLEOTIDE SEQUENCE [LARGE SCALE GENOMIC DNA]</scope>
    <source>
        <strain evidence="2">GP101</strain>
    </source>
</reference>
<gene>
    <name evidence="2" type="ORF">Mag101_08395</name>
</gene>
<accession>A0A1Q2M4K6</accession>
<dbReference type="KEGG" id="maga:Mag101_08395"/>
<proteinExistence type="predicted"/>
<evidence type="ECO:0000313" key="2">
    <source>
        <dbReference type="EMBL" id="AQQ67654.1"/>
    </source>
</evidence>
<evidence type="ECO:0000313" key="3">
    <source>
        <dbReference type="Proteomes" id="UP000188219"/>
    </source>
</evidence>
<keyword evidence="1" id="KW-0472">Membrane</keyword>
<keyword evidence="1" id="KW-0812">Transmembrane</keyword>
<name>A0A1Q2M4K6_9GAMM</name>
<keyword evidence="1" id="KW-1133">Transmembrane helix</keyword>
<feature type="transmembrane region" description="Helical" evidence="1">
    <location>
        <begin position="48"/>
        <end position="66"/>
    </location>
</feature>
<evidence type="ECO:0000256" key="1">
    <source>
        <dbReference type="SAM" id="Phobius"/>
    </source>
</evidence>
<feature type="transmembrane region" description="Helical" evidence="1">
    <location>
        <begin position="21"/>
        <end position="42"/>
    </location>
</feature>
<dbReference type="EMBL" id="CP019650">
    <property type="protein sequence ID" value="AQQ67654.1"/>
    <property type="molecule type" value="Genomic_DNA"/>
</dbReference>